<keyword evidence="2 3" id="KW-0344">Guanine-nucleotide releasing factor</keyword>
<dbReference type="SMART" id="SM00147">
    <property type="entry name" value="RasGEF"/>
    <property type="match status" value="1"/>
</dbReference>
<feature type="region of interest" description="Disordered" evidence="5">
    <location>
        <begin position="844"/>
        <end position="878"/>
    </location>
</feature>
<feature type="region of interest" description="Disordered" evidence="5">
    <location>
        <begin position="767"/>
        <end position="797"/>
    </location>
</feature>
<feature type="compositionally biased region" description="Basic and acidic residues" evidence="5">
    <location>
        <begin position="149"/>
        <end position="159"/>
    </location>
</feature>
<dbReference type="PROSITE" id="PS50002">
    <property type="entry name" value="SH3"/>
    <property type="match status" value="1"/>
</dbReference>
<dbReference type="Pfam" id="PF00618">
    <property type="entry name" value="RasGEF_N"/>
    <property type="match status" value="1"/>
</dbReference>
<feature type="compositionally biased region" description="Low complexity" evidence="5">
    <location>
        <begin position="772"/>
        <end position="786"/>
    </location>
</feature>
<evidence type="ECO:0000256" key="5">
    <source>
        <dbReference type="SAM" id="MobiDB-lite"/>
    </source>
</evidence>
<evidence type="ECO:0000256" key="1">
    <source>
        <dbReference type="ARBA" id="ARBA00022443"/>
    </source>
</evidence>
<dbReference type="InterPro" id="IPR036964">
    <property type="entry name" value="RASGEF_cat_dom_sf"/>
</dbReference>
<dbReference type="PROSITE" id="PS50212">
    <property type="entry name" value="RASGEF_NTER"/>
    <property type="match status" value="1"/>
</dbReference>
<reference evidence="9" key="1">
    <citation type="submission" date="2014-08" db="EMBL/GenBank/DDBJ databases">
        <authorList>
            <person name="Sharma Rahul"/>
            <person name="Thines Marco"/>
        </authorList>
    </citation>
    <scope>NUCLEOTIDE SEQUENCE</scope>
</reference>
<dbReference type="Pfam" id="PF00617">
    <property type="entry name" value="RasGEF"/>
    <property type="match status" value="1"/>
</dbReference>
<feature type="region of interest" description="Disordered" evidence="5">
    <location>
        <begin position="604"/>
        <end position="656"/>
    </location>
</feature>
<organism evidence="9">
    <name type="scientific">Phaffia rhodozyma</name>
    <name type="common">Yeast</name>
    <name type="synonym">Xanthophyllomyces dendrorhous</name>
    <dbReference type="NCBI Taxonomy" id="264483"/>
    <lineage>
        <taxon>Eukaryota</taxon>
        <taxon>Fungi</taxon>
        <taxon>Dikarya</taxon>
        <taxon>Basidiomycota</taxon>
        <taxon>Agaricomycotina</taxon>
        <taxon>Tremellomycetes</taxon>
        <taxon>Cystofilobasidiales</taxon>
        <taxon>Mrakiaceae</taxon>
        <taxon>Phaffia</taxon>
    </lineage>
</organism>
<feature type="region of interest" description="Disordered" evidence="5">
    <location>
        <begin position="128"/>
        <end position="159"/>
    </location>
</feature>
<feature type="region of interest" description="Disordered" evidence="5">
    <location>
        <begin position="678"/>
        <end position="752"/>
    </location>
</feature>
<dbReference type="SMART" id="SM00326">
    <property type="entry name" value="SH3"/>
    <property type="match status" value="1"/>
</dbReference>
<feature type="compositionally biased region" description="Polar residues" evidence="5">
    <location>
        <begin position="1"/>
        <end position="10"/>
    </location>
</feature>
<keyword evidence="1 4" id="KW-0728">SH3 domain</keyword>
<dbReference type="InterPro" id="IPR008937">
    <property type="entry name" value="Ras-like_GEF"/>
</dbReference>
<feature type="compositionally biased region" description="Polar residues" evidence="5">
    <location>
        <begin position="132"/>
        <end position="141"/>
    </location>
</feature>
<feature type="region of interest" description="Disordered" evidence="5">
    <location>
        <begin position="308"/>
        <end position="364"/>
    </location>
</feature>
<dbReference type="EMBL" id="LN483157">
    <property type="protein sequence ID" value="CED84085.1"/>
    <property type="molecule type" value="Genomic_DNA"/>
</dbReference>
<evidence type="ECO:0000256" key="4">
    <source>
        <dbReference type="PROSITE-ProRule" id="PRU00192"/>
    </source>
</evidence>
<protein>
    <submittedName>
        <fullName evidence="9">Ras1 guanine nucleotide exchange factor</fullName>
    </submittedName>
</protein>
<dbReference type="GO" id="GO:0005085">
    <property type="term" value="F:guanyl-nucleotide exchange factor activity"/>
    <property type="evidence" value="ECO:0007669"/>
    <property type="project" value="UniProtKB-KW"/>
</dbReference>
<dbReference type="SUPFAM" id="SSF50044">
    <property type="entry name" value="SH3-domain"/>
    <property type="match status" value="1"/>
</dbReference>
<evidence type="ECO:0000259" key="7">
    <source>
        <dbReference type="PROSITE" id="PS50009"/>
    </source>
</evidence>
<dbReference type="InterPro" id="IPR001452">
    <property type="entry name" value="SH3_domain"/>
</dbReference>
<dbReference type="CDD" id="cd00155">
    <property type="entry name" value="RasGEF"/>
    <property type="match status" value="1"/>
</dbReference>
<dbReference type="InterPro" id="IPR056685">
    <property type="entry name" value="DUF7783"/>
</dbReference>
<dbReference type="Gene3D" id="1.10.840.10">
    <property type="entry name" value="Ras guanine-nucleotide exchange factors catalytic domain"/>
    <property type="match status" value="1"/>
</dbReference>
<feature type="compositionally biased region" description="Polar residues" evidence="5">
    <location>
        <begin position="787"/>
        <end position="797"/>
    </location>
</feature>
<feature type="region of interest" description="Disordered" evidence="5">
    <location>
        <begin position="542"/>
        <end position="570"/>
    </location>
</feature>
<sequence length="1340" mass="147028">MATSTFQDSIRSAPGPSRSDTDESSPSNPSGSSSLYSYQHGQTHLTPDPWTISPRSTSPVEQLIFVQAQHHWKPDNPTYLGFRRGQIIRVHNKDPSGWWDGELDSVRGWFPSNYVQAITLNTESRHSEMPIYSSSPKSMSTLPILPPRSSDRRPSRSLDRHVDSAMQNVRHGGIEASISHAIALLHTAATAGRVSHFQPSTACVISSVRSILSSTDCLNKKSSHLKAFPMLARGRRHILANLSKLVAQTRTASGPLESEVDRPEHVIAMLSIARKLHTEIQDFLLAAIKCGIDMPKALMAEATSRKNRLAEAEGESQGGSAEGVDQTLSLTGPTDGRLAIDLDRTPKPHSSGPSGFPGPVSLRSGGLLHTEFDTDRIKRSESDSAKDGQVVAGLGFGERVGSPRSFYQVNQDRFSASLFSSTSNERARVLSQSSALPSVVDHVHLLHDEVVSILAAFIGHIHFHSTTSHPSSHAHILDVARTCLTKVTDLLGLVDTVAAQKEFGANRSLAERRALEHARSDLFESVDSLISSAQKIAALPMTGQPSQGVKGEQGDPSASGDEGEKVEDEVNRRTRLLNEATATARCAGVCRDEVERWVRPFTDTTAGSRMSSSYSHDTEGAEEEEEEEEDEEDRDEEQDTVRHNASGISEVDEDHLRPRMKTLSILMRKALALDKIRRQSEDEDKVGQDFKELHERELTVRPRSTGQQPTEGESEEEGERTIGRGRKTSSMLTASSSSGSGLGSSPSLSPMPLKATLAKMPMGKKELMNRASSTSTTDSLSFSTNTASSGILPTPTRSSIDLQFYDQPLIGTEDSTSEIDEAVHMVTPGSNILSNQTPIPKLIQSAKSRPQSSNSTSTSSVSSANNDEKKPSLSSTTSLSVFPLPNAHRWVATHDYHPTDLAHNSEGHIIGATLPALIEKMTPLETVVDPNLPKIFFLTFRSFTSPQEVVDQLVKRFDIVPPSELVSNELIQWKEARAVPVQLRIYQFLRTWLDTNWRDDSDRVALKKIRLFAEGPLKQALPNYTPRLVRSLEAREQAFSESFAAPTTLEPTGTSGLIGRKTSFPNPIVNRSLMNNLRSPTAVVSITDFDPLELARQLTVAEFKLFSEVKPEDLVKVGTGKGRSMGQGSALTAMSTFSNQVTGFVSETLLNEEDLKKRMALMKFFIKLAARLVDLQNFSASYAVLGALNSASITRLQKTFGALSTKTKNTLARLRELFDVSRNHSNYRTRLRETNPSALPFLGIALTDLTFCQDGNPDTRPSPQAPEKMLINLAKYQGVWRIVSGVQKFQVPYTLVEVPEIQTFLVKVLAEKGSVSLNGLYRKSLRLEPRSSQSDSRPTV</sequence>
<accession>A0A0F7SU46</accession>
<dbReference type="SUPFAM" id="SSF48366">
    <property type="entry name" value="Ras GEF"/>
    <property type="match status" value="1"/>
</dbReference>
<feature type="compositionally biased region" description="Low complexity" evidence="5">
    <location>
        <begin position="852"/>
        <end position="865"/>
    </location>
</feature>
<feature type="compositionally biased region" description="Low complexity" evidence="5">
    <location>
        <begin position="24"/>
        <end position="38"/>
    </location>
</feature>
<feature type="region of interest" description="Disordered" evidence="5">
    <location>
        <begin position="1"/>
        <end position="40"/>
    </location>
</feature>
<feature type="compositionally biased region" description="Polar residues" evidence="5">
    <location>
        <begin position="604"/>
        <end position="615"/>
    </location>
</feature>
<feature type="domain" description="Ras-GEF" evidence="7">
    <location>
        <begin position="1090"/>
        <end position="1330"/>
    </location>
</feature>
<feature type="compositionally biased region" description="Low complexity" evidence="5">
    <location>
        <begin position="348"/>
        <end position="359"/>
    </location>
</feature>
<evidence type="ECO:0000256" key="3">
    <source>
        <dbReference type="PROSITE-ProRule" id="PRU00168"/>
    </source>
</evidence>
<feature type="domain" description="SH3" evidence="6">
    <location>
        <begin position="61"/>
        <end position="120"/>
    </location>
</feature>
<feature type="domain" description="N-terminal Ras-GEF" evidence="8">
    <location>
        <begin position="905"/>
        <end position="1036"/>
    </location>
</feature>
<dbReference type="SMART" id="SM00229">
    <property type="entry name" value="RasGEFN"/>
    <property type="match status" value="1"/>
</dbReference>
<dbReference type="CDD" id="cd06224">
    <property type="entry name" value="REM"/>
    <property type="match status" value="1"/>
</dbReference>
<dbReference type="CDD" id="cd11883">
    <property type="entry name" value="SH3_Sdc25"/>
    <property type="match status" value="1"/>
</dbReference>
<dbReference type="Pfam" id="PF25006">
    <property type="entry name" value="DUF7783"/>
    <property type="match status" value="1"/>
</dbReference>
<evidence type="ECO:0000259" key="6">
    <source>
        <dbReference type="PROSITE" id="PS50002"/>
    </source>
</evidence>
<dbReference type="InterPro" id="IPR001895">
    <property type="entry name" value="RASGEF_cat_dom"/>
</dbReference>
<dbReference type="InterPro" id="IPR023578">
    <property type="entry name" value="Ras_GEF_dom_sf"/>
</dbReference>
<name>A0A0F7SU46_PHARH</name>
<feature type="compositionally biased region" description="Basic and acidic residues" evidence="5">
    <location>
        <begin position="678"/>
        <end position="700"/>
    </location>
</feature>
<feature type="compositionally biased region" description="Acidic residues" evidence="5">
    <location>
        <begin position="620"/>
        <end position="638"/>
    </location>
</feature>
<dbReference type="InterPro" id="IPR000651">
    <property type="entry name" value="Ras-like_Gua-exchang_fac_N"/>
</dbReference>
<dbReference type="PANTHER" id="PTHR23113">
    <property type="entry name" value="GUANINE NUCLEOTIDE EXCHANGE FACTOR"/>
    <property type="match status" value="1"/>
</dbReference>
<dbReference type="PANTHER" id="PTHR23113:SF354">
    <property type="entry name" value="BUD SITE SELECTION PROTEIN 5"/>
    <property type="match status" value="1"/>
</dbReference>
<dbReference type="PROSITE" id="PS50009">
    <property type="entry name" value="RASGEF_CAT"/>
    <property type="match status" value="1"/>
</dbReference>
<feature type="compositionally biased region" description="Low complexity" evidence="5">
    <location>
        <begin position="728"/>
        <end position="752"/>
    </location>
</feature>
<dbReference type="Pfam" id="PF07653">
    <property type="entry name" value="SH3_2"/>
    <property type="match status" value="1"/>
</dbReference>
<evidence type="ECO:0000259" key="8">
    <source>
        <dbReference type="PROSITE" id="PS50212"/>
    </source>
</evidence>
<proteinExistence type="predicted"/>
<dbReference type="GO" id="GO:0007265">
    <property type="term" value="P:Ras protein signal transduction"/>
    <property type="evidence" value="ECO:0007669"/>
    <property type="project" value="TreeGrafter"/>
</dbReference>
<dbReference type="Gene3D" id="1.20.870.10">
    <property type="entry name" value="Son of sevenless (SoS) protein Chain: S domain 1"/>
    <property type="match status" value="1"/>
</dbReference>
<evidence type="ECO:0000313" key="9">
    <source>
        <dbReference type="EMBL" id="CED84085.1"/>
    </source>
</evidence>
<dbReference type="GO" id="GO:0005886">
    <property type="term" value="C:plasma membrane"/>
    <property type="evidence" value="ECO:0007669"/>
    <property type="project" value="TreeGrafter"/>
</dbReference>
<dbReference type="InterPro" id="IPR036028">
    <property type="entry name" value="SH3-like_dom_sf"/>
</dbReference>
<dbReference type="Gene3D" id="2.30.30.40">
    <property type="entry name" value="SH3 Domains"/>
    <property type="match status" value="1"/>
</dbReference>
<evidence type="ECO:0000256" key="2">
    <source>
        <dbReference type="ARBA" id="ARBA00022658"/>
    </source>
</evidence>